<evidence type="ECO:0000259" key="3">
    <source>
        <dbReference type="Pfam" id="PF03061"/>
    </source>
</evidence>
<gene>
    <name evidence="4" type="ORF">CALVIDRAFT_533916</name>
</gene>
<evidence type="ECO:0000313" key="5">
    <source>
        <dbReference type="Proteomes" id="UP000076738"/>
    </source>
</evidence>
<dbReference type="SUPFAM" id="SSF54637">
    <property type="entry name" value="Thioesterase/thiol ester dehydrase-isomerase"/>
    <property type="match status" value="1"/>
</dbReference>
<sequence>MTGSSTYLAGNAPNNVKAVSAFKWDNWLGGPRAPGFGRDIRQGLRFLTLNVNEEPLSTGESGDKPASRRRTAEAVHEVTVKEEFLNGIGFLHGGCTAYLIDACSSIALTALDPPDESMLPSVSLNLSVTYHAPAPLGAHLRLISTVVAFAARVQTV</sequence>
<dbReference type="InterPro" id="IPR039298">
    <property type="entry name" value="ACOT13"/>
</dbReference>
<dbReference type="InterPro" id="IPR006683">
    <property type="entry name" value="Thioestr_dom"/>
</dbReference>
<dbReference type="PANTHER" id="PTHR21660:SF1">
    <property type="entry name" value="ACYL-COENZYME A THIOESTERASE 13"/>
    <property type="match status" value="1"/>
</dbReference>
<dbReference type="Proteomes" id="UP000076738">
    <property type="component" value="Unassembled WGS sequence"/>
</dbReference>
<dbReference type="Pfam" id="PF03061">
    <property type="entry name" value="4HBT"/>
    <property type="match status" value="1"/>
</dbReference>
<protein>
    <recommendedName>
        <fullName evidence="3">Thioesterase domain-containing protein</fullName>
    </recommendedName>
</protein>
<dbReference type="Gene3D" id="3.10.129.10">
    <property type="entry name" value="Hotdog Thioesterase"/>
    <property type="match status" value="1"/>
</dbReference>
<evidence type="ECO:0000256" key="2">
    <source>
        <dbReference type="ARBA" id="ARBA00022801"/>
    </source>
</evidence>
<dbReference type="OrthoDB" id="2831072at2759"/>
<comment type="similarity">
    <text evidence="1">Belongs to the thioesterase PaaI family.</text>
</comment>
<evidence type="ECO:0000256" key="1">
    <source>
        <dbReference type="ARBA" id="ARBA00008324"/>
    </source>
</evidence>
<dbReference type="InterPro" id="IPR029069">
    <property type="entry name" value="HotDog_dom_sf"/>
</dbReference>
<organism evidence="4 5">
    <name type="scientific">Calocera viscosa (strain TUFC12733)</name>
    <dbReference type="NCBI Taxonomy" id="1330018"/>
    <lineage>
        <taxon>Eukaryota</taxon>
        <taxon>Fungi</taxon>
        <taxon>Dikarya</taxon>
        <taxon>Basidiomycota</taxon>
        <taxon>Agaricomycotina</taxon>
        <taxon>Dacrymycetes</taxon>
        <taxon>Dacrymycetales</taxon>
        <taxon>Dacrymycetaceae</taxon>
        <taxon>Calocera</taxon>
    </lineage>
</organism>
<accession>A0A167QV54</accession>
<dbReference type="EMBL" id="KV417270">
    <property type="protein sequence ID" value="KZP00271.1"/>
    <property type="molecule type" value="Genomic_DNA"/>
</dbReference>
<proteinExistence type="inferred from homology"/>
<reference evidence="4 5" key="1">
    <citation type="journal article" date="2016" name="Mol. Biol. Evol.">
        <title>Comparative Genomics of Early-Diverging Mushroom-Forming Fungi Provides Insights into the Origins of Lignocellulose Decay Capabilities.</title>
        <authorList>
            <person name="Nagy L.G."/>
            <person name="Riley R."/>
            <person name="Tritt A."/>
            <person name="Adam C."/>
            <person name="Daum C."/>
            <person name="Floudas D."/>
            <person name="Sun H."/>
            <person name="Yadav J.S."/>
            <person name="Pangilinan J."/>
            <person name="Larsson K.H."/>
            <person name="Matsuura K."/>
            <person name="Barry K."/>
            <person name="Labutti K."/>
            <person name="Kuo R."/>
            <person name="Ohm R.A."/>
            <person name="Bhattacharya S.S."/>
            <person name="Shirouzu T."/>
            <person name="Yoshinaga Y."/>
            <person name="Martin F.M."/>
            <person name="Grigoriev I.V."/>
            <person name="Hibbett D.S."/>
        </authorList>
    </citation>
    <scope>NUCLEOTIDE SEQUENCE [LARGE SCALE GENOMIC DNA]</scope>
    <source>
        <strain evidence="4 5">TUFC12733</strain>
    </source>
</reference>
<keyword evidence="5" id="KW-1185">Reference proteome</keyword>
<dbReference type="CDD" id="cd03443">
    <property type="entry name" value="PaaI_thioesterase"/>
    <property type="match status" value="1"/>
</dbReference>
<dbReference type="AlphaFoldDB" id="A0A167QV54"/>
<feature type="domain" description="Thioesterase" evidence="3">
    <location>
        <begin position="89"/>
        <end position="154"/>
    </location>
</feature>
<dbReference type="PANTHER" id="PTHR21660">
    <property type="entry name" value="THIOESTERASE SUPERFAMILY MEMBER-RELATED"/>
    <property type="match status" value="1"/>
</dbReference>
<name>A0A167QV54_CALVF</name>
<dbReference type="STRING" id="1330018.A0A167QV54"/>
<keyword evidence="2" id="KW-0378">Hydrolase</keyword>
<feature type="non-terminal residue" evidence="4">
    <location>
        <position position="156"/>
    </location>
</feature>
<dbReference type="GO" id="GO:0047617">
    <property type="term" value="F:fatty acyl-CoA hydrolase activity"/>
    <property type="evidence" value="ECO:0007669"/>
    <property type="project" value="InterPro"/>
</dbReference>
<evidence type="ECO:0000313" key="4">
    <source>
        <dbReference type="EMBL" id="KZP00271.1"/>
    </source>
</evidence>